<proteinExistence type="predicted"/>
<evidence type="ECO:0000313" key="1">
    <source>
        <dbReference type="EMBL" id="KAJ1347622.1"/>
    </source>
</evidence>
<dbReference type="Proteomes" id="UP001196413">
    <property type="component" value="Unassembled WGS sequence"/>
</dbReference>
<evidence type="ECO:0000313" key="2">
    <source>
        <dbReference type="Proteomes" id="UP001196413"/>
    </source>
</evidence>
<sequence length="90" mass="10513">MYRWTPHSFSEEDYALAFLRLVGHAVMESVQQQADYQCRHLKRQLRTPEVGRRRAREAFKTASASLFSSIALEHTLPSRLATFWRKYAGP</sequence>
<protein>
    <submittedName>
        <fullName evidence="1">Uncharacterized protein</fullName>
    </submittedName>
</protein>
<keyword evidence="2" id="KW-1185">Reference proteome</keyword>
<reference evidence="1" key="1">
    <citation type="submission" date="2021-06" db="EMBL/GenBank/DDBJ databases">
        <title>Parelaphostrongylus tenuis whole genome reference sequence.</title>
        <authorList>
            <person name="Garwood T.J."/>
            <person name="Larsen P.A."/>
            <person name="Fountain-Jones N.M."/>
            <person name="Garbe J.R."/>
            <person name="Macchietto M.G."/>
            <person name="Kania S.A."/>
            <person name="Gerhold R.W."/>
            <person name="Richards J.E."/>
            <person name="Wolf T.M."/>
        </authorList>
    </citation>
    <scope>NUCLEOTIDE SEQUENCE</scope>
    <source>
        <strain evidence="1">MNPRO001-30</strain>
        <tissue evidence="1">Meninges</tissue>
    </source>
</reference>
<accession>A0AAD5QDQ4</accession>
<organism evidence="1 2">
    <name type="scientific">Parelaphostrongylus tenuis</name>
    <name type="common">Meningeal worm</name>
    <dbReference type="NCBI Taxonomy" id="148309"/>
    <lineage>
        <taxon>Eukaryota</taxon>
        <taxon>Metazoa</taxon>
        <taxon>Ecdysozoa</taxon>
        <taxon>Nematoda</taxon>
        <taxon>Chromadorea</taxon>
        <taxon>Rhabditida</taxon>
        <taxon>Rhabditina</taxon>
        <taxon>Rhabditomorpha</taxon>
        <taxon>Strongyloidea</taxon>
        <taxon>Metastrongylidae</taxon>
        <taxon>Parelaphostrongylus</taxon>
    </lineage>
</organism>
<comment type="caution">
    <text evidence="1">The sequence shown here is derived from an EMBL/GenBank/DDBJ whole genome shotgun (WGS) entry which is preliminary data.</text>
</comment>
<name>A0AAD5QDQ4_PARTN</name>
<gene>
    <name evidence="1" type="ORF">KIN20_002726</name>
</gene>
<dbReference type="AlphaFoldDB" id="A0AAD5QDQ4"/>
<dbReference type="EMBL" id="JAHQIW010000355">
    <property type="protein sequence ID" value="KAJ1347622.1"/>
    <property type="molecule type" value="Genomic_DNA"/>
</dbReference>